<reference evidence="4 5" key="1">
    <citation type="submission" date="2018-06" db="EMBL/GenBank/DDBJ databases">
        <title>Genomic Encyclopedia of Type Strains, Phase IV (KMG-IV): sequencing the most valuable type-strain genomes for metagenomic binning, comparative biology and taxonomic classification.</title>
        <authorList>
            <person name="Goeker M."/>
        </authorList>
    </citation>
    <scope>NUCLEOTIDE SEQUENCE [LARGE SCALE GENOMIC DNA]</scope>
    <source>
        <strain evidence="4 5">DSM 44599</strain>
    </source>
</reference>
<evidence type="ECO:0000259" key="3">
    <source>
        <dbReference type="Pfam" id="PF26059"/>
    </source>
</evidence>
<keyword evidence="1" id="KW-0472">Membrane</keyword>
<dbReference type="RefSeq" id="WP_067510095.1">
    <property type="nucleotide sequence ID" value="NZ_CP107943.1"/>
</dbReference>
<proteinExistence type="predicted"/>
<evidence type="ECO:0000313" key="4">
    <source>
        <dbReference type="EMBL" id="RBO92460.1"/>
    </source>
</evidence>
<evidence type="ECO:0000256" key="1">
    <source>
        <dbReference type="SAM" id="Phobius"/>
    </source>
</evidence>
<feature type="transmembrane region" description="Helical" evidence="1">
    <location>
        <begin position="208"/>
        <end position="227"/>
    </location>
</feature>
<dbReference type="Pfam" id="PF26059">
    <property type="entry name" value="DUF8020"/>
    <property type="match status" value="1"/>
</dbReference>
<keyword evidence="1" id="KW-1133">Transmembrane helix</keyword>
<organism evidence="4 5">
    <name type="scientific">Nocardia puris</name>
    <dbReference type="NCBI Taxonomy" id="208602"/>
    <lineage>
        <taxon>Bacteria</taxon>
        <taxon>Bacillati</taxon>
        <taxon>Actinomycetota</taxon>
        <taxon>Actinomycetes</taxon>
        <taxon>Mycobacteriales</taxon>
        <taxon>Nocardiaceae</taxon>
        <taxon>Nocardia</taxon>
    </lineage>
</organism>
<evidence type="ECO:0000256" key="2">
    <source>
        <dbReference type="SAM" id="SignalP"/>
    </source>
</evidence>
<feature type="signal peptide" evidence="2">
    <location>
        <begin position="1"/>
        <end position="26"/>
    </location>
</feature>
<sequence>MKMRNTAVAAMVAIAAVGIAGGTANALPAPVAPPGGIATPIIPGVVNYTATNDGTSAIITTDVGALTVVGGQFQITDAEGRLVGGVPLEVTVDEIAYPVKAEITGNTAKLTPTTEGAYFRPALSAAKEISEQTAAQREQAAWQKLGSRLSVGAAVGALVGAVGASAVGCVAGGVLGGALTAPVALLLGGGPIAGCIAGAVMLAPVGTIAGALLVGVPVAIAGAIEYFSTVTAPLPPAAPAK</sequence>
<keyword evidence="2" id="KW-0732">Signal</keyword>
<comment type="caution">
    <text evidence="4">The sequence shown here is derived from an EMBL/GenBank/DDBJ whole genome shotgun (WGS) entry which is preliminary data.</text>
</comment>
<gene>
    <name evidence="4" type="ORF">DFR74_103103</name>
</gene>
<feature type="transmembrane region" description="Helical" evidence="1">
    <location>
        <begin position="183"/>
        <end position="202"/>
    </location>
</feature>
<dbReference type="Proteomes" id="UP000252586">
    <property type="component" value="Unassembled WGS sequence"/>
</dbReference>
<accession>A0A366DQV3</accession>
<feature type="chain" id="PRO_5017017458" description="DUF8020 domain-containing protein" evidence="2">
    <location>
        <begin position="27"/>
        <end position="241"/>
    </location>
</feature>
<dbReference type="AlphaFoldDB" id="A0A366DQV3"/>
<dbReference type="InterPro" id="IPR058333">
    <property type="entry name" value="DUF8020"/>
</dbReference>
<protein>
    <recommendedName>
        <fullName evidence="3">DUF8020 domain-containing protein</fullName>
    </recommendedName>
</protein>
<keyword evidence="1" id="KW-0812">Transmembrane</keyword>
<feature type="transmembrane region" description="Helical" evidence="1">
    <location>
        <begin position="153"/>
        <end position="176"/>
    </location>
</feature>
<feature type="domain" description="DUF8020" evidence="3">
    <location>
        <begin position="46"/>
        <end position="113"/>
    </location>
</feature>
<evidence type="ECO:0000313" key="5">
    <source>
        <dbReference type="Proteomes" id="UP000252586"/>
    </source>
</evidence>
<name>A0A366DQV3_9NOCA</name>
<keyword evidence="5" id="KW-1185">Reference proteome</keyword>
<dbReference type="EMBL" id="QNRE01000003">
    <property type="protein sequence ID" value="RBO92460.1"/>
    <property type="molecule type" value="Genomic_DNA"/>
</dbReference>